<sequence>MSVFLRLLIFMPFFHYGFSIIHTKGKNKHPKYSKKYIEIHALQIYNDNDYHYRSFNYLIGGNYSELY</sequence>
<keyword evidence="2" id="KW-1185">Reference proteome</keyword>
<accession>A0A2S5CV79</accession>
<gene>
    <name evidence="1" type="ORF">LYSIN_03575</name>
</gene>
<name>A0A2S5CV79_LYSSH</name>
<proteinExistence type="predicted"/>
<dbReference type="AlphaFoldDB" id="A0A2S5CV79"/>
<dbReference type="Proteomes" id="UP000237319">
    <property type="component" value="Unassembled WGS sequence"/>
</dbReference>
<organism evidence="1 2">
    <name type="scientific">Lysinibacillus sphaericus</name>
    <name type="common">Bacillus sphaericus</name>
    <dbReference type="NCBI Taxonomy" id="1421"/>
    <lineage>
        <taxon>Bacteria</taxon>
        <taxon>Bacillati</taxon>
        <taxon>Bacillota</taxon>
        <taxon>Bacilli</taxon>
        <taxon>Bacillales</taxon>
        <taxon>Bacillaceae</taxon>
        <taxon>Lysinibacillus</taxon>
    </lineage>
</organism>
<protein>
    <submittedName>
        <fullName evidence="1">Uncharacterized protein</fullName>
    </submittedName>
</protein>
<evidence type="ECO:0000313" key="2">
    <source>
        <dbReference type="Proteomes" id="UP000237319"/>
    </source>
</evidence>
<dbReference type="EMBL" id="PGLV01000003">
    <property type="protein sequence ID" value="POZ54715.1"/>
    <property type="molecule type" value="Genomic_DNA"/>
</dbReference>
<reference evidence="1 2" key="1">
    <citation type="submission" date="2017-11" db="EMBL/GenBank/DDBJ databases">
        <title>Genome sequence of Lysinibacillus sphaericus, a lignin-degrading bacteria isolated from municipal solid waste soil.</title>
        <authorList>
            <person name="Persinoti G.F."/>
            <person name="Paixao D.A."/>
            <person name="Bugg T.D."/>
            <person name="Squina F.M."/>
        </authorList>
    </citation>
    <scope>NUCLEOTIDE SEQUENCE [LARGE SCALE GENOMIC DNA]</scope>
    <source>
        <strain evidence="1 2">A1</strain>
    </source>
</reference>
<comment type="caution">
    <text evidence="1">The sequence shown here is derived from an EMBL/GenBank/DDBJ whole genome shotgun (WGS) entry which is preliminary data.</text>
</comment>
<evidence type="ECO:0000313" key="1">
    <source>
        <dbReference type="EMBL" id="POZ54715.1"/>
    </source>
</evidence>